<evidence type="ECO:0000256" key="6">
    <source>
        <dbReference type="ARBA" id="ARBA00022927"/>
    </source>
</evidence>
<evidence type="ECO:0000256" key="9">
    <source>
        <dbReference type="ARBA" id="ARBA00023136"/>
    </source>
</evidence>
<dbReference type="OrthoDB" id="284357at2759"/>
<gene>
    <name evidence="11" type="ORF">L198_05154</name>
</gene>
<evidence type="ECO:0000256" key="5">
    <source>
        <dbReference type="ARBA" id="ARBA00022787"/>
    </source>
</evidence>
<keyword evidence="4 10" id="KW-0812">Transmembrane</keyword>
<comment type="caution">
    <text evidence="11">The sequence shown here is derived from an EMBL/GenBank/DDBJ whole genome shotgun (WGS) entry which is preliminary data.</text>
</comment>
<evidence type="ECO:0000256" key="8">
    <source>
        <dbReference type="ARBA" id="ARBA00023128"/>
    </source>
</evidence>
<proteinExistence type="inferred from homology"/>
<keyword evidence="7 10" id="KW-1133">Transmembrane helix</keyword>
<evidence type="ECO:0000256" key="3">
    <source>
        <dbReference type="ARBA" id="ARBA00022448"/>
    </source>
</evidence>
<comment type="subcellular location">
    <subcellularLocation>
        <location evidence="1">Mitochondrion outer membrane</location>
        <topology evidence="1">Single-pass membrane protein</topology>
    </subcellularLocation>
</comment>
<sequence length="70" mass="7785">MPLSDETKDRYNAVLGIAKAVFSVGWIPFIIYVGYKNSTPQPSLIKLVKINVPCQTQTDHLSLRLITPLA</sequence>
<keyword evidence="8" id="KW-0496">Mitochondrion</keyword>
<evidence type="ECO:0000256" key="10">
    <source>
        <dbReference type="SAM" id="Phobius"/>
    </source>
</evidence>
<dbReference type="EMBL" id="AWGH01000015">
    <property type="protein sequence ID" value="ODN94298.1"/>
    <property type="molecule type" value="Genomic_DNA"/>
</dbReference>
<dbReference type="GeneID" id="30194367"/>
<evidence type="ECO:0000256" key="4">
    <source>
        <dbReference type="ARBA" id="ARBA00022692"/>
    </source>
</evidence>
<comment type="similarity">
    <text evidence="2">Belongs to the Tom7 family.</text>
</comment>
<evidence type="ECO:0008006" key="13">
    <source>
        <dbReference type="Google" id="ProtNLM"/>
    </source>
</evidence>
<keyword evidence="6" id="KW-0653">Protein transport</keyword>
<accession>A0A1E3J0F4</accession>
<dbReference type="GO" id="GO:0030150">
    <property type="term" value="P:protein import into mitochondrial matrix"/>
    <property type="evidence" value="ECO:0007669"/>
    <property type="project" value="InterPro"/>
</dbReference>
<keyword evidence="3" id="KW-0813">Transport</keyword>
<dbReference type="Proteomes" id="UP000094819">
    <property type="component" value="Unassembled WGS sequence"/>
</dbReference>
<protein>
    <recommendedName>
        <fullName evidence="13">Mitochondrial import receptor subunit TOM7</fullName>
    </recommendedName>
</protein>
<evidence type="ECO:0000256" key="2">
    <source>
        <dbReference type="ARBA" id="ARBA00010917"/>
    </source>
</evidence>
<dbReference type="AlphaFoldDB" id="A0A1E3J0F4"/>
<keyword evidence="12" id="KW-1185">Reference proteome</keyword>
<dbReference type="RefSeq" id="XP_019030829.1">
    <property type="nucleotide sequence ID" value="XM_019177248.1"/>
</dbReference>
<name>A0A1E3J0F4_9TREE</name>
<dbReference type="GO" id="GO:0005742">
    <property type="term" value="C:mitochondrial outer membrane translocase complex"/>
    <property type="evidence" value="ECO:0007669"/>
    <property type="project" value="InterPro"/>
</dbReference>
<feature type="transmembrane region" description="Helical" evidence="10">
    <location>
        <begin position="12"/>
        <end position="35"/>
    </location>
</feature>
<evidence type="ECO:0000313" key="12">
    <source>
        <dbReference type="Proteomes" id="UP000094819"/>
    </source>
</evidence>
<evidence type="ECO:0000256" key="7">
    <source>
        <dbReference type="ARBA" id="ARBA00022989"/>
    </source>
</evidence>
<evidence type="ECO:0000256" key="1">
    <source>
        <dbReference type="ARBA" id="ARBA00004572"/>
    </source>
</evidence>
<reference evidence="11 12" key="1">
    <citation type="submission" date="2016-06" db="EMBL/GenBank/DDBJ databases">
        <title>Evolution of pathogenesis and genome organization in the Tremellales.</title>
        <authorList>
            <person name="Cuomo C."/>
            <person name="Litvintseva A."/>
            <person name="Heitman J."/>
            <person name="Chen Y."/>
            <person name="Sun S."/>
            <person name="Springer D."/>
            <person name="Dromer F."/>
            <person name="Young S."/>
            <person name="Zeng Q."/>
            <person name="Chapman S."/>
            <person name="Gujja S."/>
            <person name="Saif S."/>
            <person name="Birren B."/>
        </authorList>
    </citation>
    <scope>NUCLEOTIDE SEQUENCE [LARGE SCALE GENOMIC DNA]</scope>
    <source>
        <strain evidence="11 12">CBS 7118</strain>
    </source>
</reference>
<organism evidence="11 12">
    <name type="scientific">Cryptococcus wingfieldii CBS 7118</name>
    <dbReference type="NCBI Taxonomy" id="1295528"/>
    <lineage>
        <taxon>Eukaryota</taxon>
        <taxon>Fungi</taxon>
        <taxon>Dikarya</taxon>
        <taxon>Basidiomycota</taxon>
        <taxon>Agaricomycotina</taxon>
        <taxon>Tremellomycetes</taxon>
        <taxon>Tremellales</taxon>
        <taxon>Cryptococcaceae</taxon>
        <taxon>Cryptococcus</taxon>
    </lineage>
</organism>
<keyword evidence="9 10" id="KW-0472">Membrane</keyword>
<evidence type="ECO:0000313" key="11">
    <source>
        <dbReference type="EMBL" id="ODN94298.1"/>
    </source>
</evidence>
<dbReference type="Pfam" id="PF08038">
    <property type="entry name" value="Tom7"/>
    <property type="match status" value="1"/>
</dbReference>
<keyword evidence="5" id="KW-1000">Mitochondrion outer membrane</keyword>
<dbReference type="InterPro" id="IPR012621">
    <property type="entry name" value="Tom7"/>
</dbReference>